<dbReference type="InterPro" id="IPR018676">
    <property type="entry name" value="DUF2149"/>
</dbReference>
<evidence type="ECO:0000256" key="1">
    <source>
        <dbReference type="SAM" id="Phobius"/>
    </source>
</evidence>
<dbReference type="EMBL" id="AQPF01000002">
    <property type="protein sequence ID" value="KAF0808141.1"/>
    <property type="molecule type" value="Genomic_DNA"/>
</dbReference>
<dbReference type="Proteomes" id="UP000771797">
    <property type="component" value="Unassembled WGS sequence"/>
</dbReference>
<reference evidence="2 3" key="1">
    <citation type="submission" date="2012-09" db="EMBL/GenBank/DDBJ databases">
        <title>Genome Sequence of alkane-degrading Bacterium Alcanivorax sp. 6-D-6.</title>
        <authorList>
            <person name="Lai Q."/>
            <person name="Shao Z."/>
        </authorList>
    </citation>
    <scope>NUCLEOTIDE SEQUENCE [LARGE SCALE GENOMIC DNA]</scope>
    <source>
        <strain evidence="2 3">6-D-6</strain>
    </source>
</reference>
<protein>
    <recommendedName>
        <fullName evidence="4">DUF2149 domain-containing protein</fullName>
    </recommendedName>
</protein>
<keyword evidence="1" id="KW-0812">Transmembrane</keyword>
<evidence type="ECO:0000313" key="2">
    <source>
        <dbReference type="EMBL" id="KAF0808141.1"/>
    </source>
</evidence>
<name>A0ABQ6YD25_9GAMM</name>
<evidence type="ECO:0000313" key="3">
    <source>
        <dbReference type="Proteomes" id="UP000771797"/>
    </source>
</evidence>
<dbReference type="RefSeq" id="WP_133492352.1">
    <property type="nucleotide sequence ID" value="NZ_AQPF01000002.1"/>
</dbReference>
<organism evidence="2 3">
    <name type="scientific">Alcanivorax xiamenensis</name>
    <dbReference type="NCBI Taxonomy" id="1177156"/>
    <lineage>
        <taxon>Bacteria</taxon>
        <taxon>Pseudomonadati</taxon>
        <taxon>Pseudomonadota</taxon>
        <taxon>Gammaproteobacteria</taxon>
        <taxon>Oceanospirillales</taxon>
        <taxon>Alcanivoracaceae</taxon>
        <taxon>Alcanivorax</taxon>
    </lineage>
</organism>
<evidence type="ECO:0008006" key="4">
    <source>
        <dbReference type="Google" id="ProtNLM"/>
    </source>
</evidence>
<proteinExistence type="predicted"/>
<dbReference type="Pfam" id="PF09919">
    <property type="entry name" value="DUF2149"/>
    <property type="match status" value="1"/>
</dbReference>
<feature type="transmembrane region" description="Helical" evidence="1">
    <location>
        <begin position="26"/>
        <end position="50"/>
    </location>
</feature>
<keyword evidence="1" id="KW-0472">Membrane</keyword>
<keyword evidence="3" id="KW-1185">Reference proteome</keyword>
<accession>A0ABQ6YD25</accession>
<comment type="caution">
    <text evidence="2">The sequence shown here is derived from an EMBL/GenBank/DDBJ whole genome shotgun (WGS) entry which is preliminary data.</text>
</comment>
<gene>
    <name evidence="2" type="ORF">A6D6_00531</name>
</gene>
<keyword evidence="1" id="KW-1133">Transmembrane helix</keyword>
<sequence length="119" mass="13211">MSEHRLLRRHRLFAESSLDDDPLAGIANLFDVSLAFIVALILALFSLFSLQDFIDPDSQMTVMTQNRDGETTLITKDRESIKVQKVSDRELSGAGTRLGTAYRLPDGQVVYVPEDGVSP</sequence>